<dbReference type="InterPro" id="IPR045792">
    <property type="entry name" value="DUF6036"/>
</dbReference>
<accession>A0ABY2JCU7</accession>
<name>A0ABY2JCU7_9MICO</name>
<evidence type="ECO:0000259" key="1">
    <source>
        <dbReference type="Pfam" id="PF19502"/>
    </source>
</evidence>
<organism evidence="2 3">
    <name type="scientific">Cryobacterium sinapicolor</name>
    <dbReference type="NCBI Taxonomy" id="1259236"/>
    <lineage>
        <taxon>Bacteria</taxon>
        <taxon>Bacillati</taxon>
        <taxon>Actinomycetota</taxon>
        <taxon>Actinomycetes</taxon>
        <taxon>Micrococcales</taxon>
        <taxon>Microbacteriaceae</taxon>
        <taxon>Cryobacterium</taxon>
    </lineage>
</organism>
<proteinExistence type="predicted"/>
<dbReference type="EMBL" id="SOGQ01000032">
    <property type="protein sequence ID" value="TFD01414.1"/>
    <property type="molecule type" value="Genomic_DNA"/>
</dbReference>
<comment type="caution">
    <text evidence="2">The sequence shown here is derived from an EMBL/GenBank/DDBJ whole genome shotgun (WGS) entry which is preliminary data.</text>
</comment>
<evidence type="ECO:0000313" key="3">
    <source>
        <dbReference type="Proteomes" id="UP000297853"/>
    </source>
</evidence>
<dbReference type="Pfam" id="PF19502">
    <property type="entry name" value="DUF6036"/>
    <property type="match status" value="1"/>
</dbReference>
<sequence length="187" mass="20757">MKRRELEETIRQATRATERREVLVVGSQAILGSYDDAQLPERATHSEEVNIAPIADAADYTLATLIDAKLGEWSQFHMDHGFYVEGVNVTTAVLSNGWETRTVQLASDGPNGALARCLDPHDLCTATLVRGDEKDLEFVDALVEAGLIDPVPLVRICKNLSVTDTRRNIAIQRAGLPPWIVRRRPWS</sequence>
<dbReference type="RefSeq" id="WP_134429097.1">
    <property type="nucleotide sequence ID" value="NZ_SOGQ01000032.1"/>
</dbReference>
<dbReference type="Proteomes" id="UP000297853">
    <property type="component" value="Unassembled WGS sequence"/>
</dbReference>
<gene>
    <name evidence="2" type="ORF">E3T28_06595</name>
</gene>
<reference evidence="2 3" key="1">
    <citation type="submission" date="2019-03" db="EMBL/GenBank/DDBJ databases">
        <title>Genomics of glacier-inhabiting Cryobacterium strains.</title>
        <authorList>
            <person name="Liu Q."/>
            <person name="Xin Y.-H."/>
        </authorList>
    </citation>
    <scope>NUCLEOTIDE SEQUENCE [LARGE SCALE GENOMIC DNA]</scope>
    <source>
        <strain evidence="2 3">TMT1-23-1</strain>
    </source>
</reference>
<protein>
    <recommendedName>
        <fullName evidence="1">DUF6036 domain-containing protein</fullName>
    </recommendedName>
</protein>
<evidence type="ECO:0000313" key="2">
    <source>
        <dbReference type="EMBL" id="TFD01414.1"/>
    </source>
</evidence>
<keyword evidence="3" id="KW-1185">Reference proteome</keyword>
<feature type="domain" description="DUF6036" evidence="1">
    <location>
        <begin position="5"/>
        <end position="141"/>
    </location>
</feature>